<accession>A0A5C6GD08</accession>
<evidence type="ECO:0000313" key="3">
    <source>
        <dbReference type="Proteomes" id="UP000317257"/>
    </source>
</evidence>
<feature type="region of interest" description="Disordered" evidence="1">
    <location>
        <begin position="201"/>
        <end position="235"/>
    </location>
</feature>
<evidence type="ECO:0000256" key="1">
    <source>
        <dbReference type="SAM" id="MobiDB-lite"/>
    </source>
</evidence>
<comment type="caution">
    <text evidence="2">The sequence shown here is derived from an EMBL/GenBank/DDBJ whole genome shotgun (WGS) entry which is preliminary data.</text>
</comment>
<proteinExistence type="predicted"/>
<dbReference type="Proteomes" id="UP000317257">
    <property type="component" value="Unassembled WGS sequence"/>
</dbReference>
<sequence length="235" mass="25071">MSFYFQPPIFAVVSTPYVQPVVLAPPPTVVPSSYTILQSVPVPRVVYTPAMMAVYTPTPVVSPAASPAVHGPDLRVSIIYYGHEPGRREPWCRGAETAYTVVPTGSRLREDIARFARAHRLAADGWPVARLLLVASGSVGPVIASGLGPVLTDGMEQVLELPRLGDVPEEEVRRVLEASRVEGREVYLTVCMDGCEGVAGPDDATASTAVSRGHLGETPSPEAQVNGERDEAQSD</sequence>
<evidence type="ECO:0000313" key="2">
    <source>
        <dbReference type="EMBL" id="TWU75642.1"/>
    </source>
</evidence>
<reference evidence="3" key="1">
    <citation type="submission" date="2018-12" db="EMBL/GenBank/DDBJ databases">
        <title>The complete genome of Metarhizium rileyi, a key fungal pathogen of Lepidoptera.</title>
        <authorList>
            <person name="Binneck E."/>
            <person name="Lastra C.C.L."/>
            <person name="Sosa-Gomez D.R."/>
        </authorList>
    </citation>
    <scope>NUCLEOTIDE SEQUENCE [LARGE SCALE GENOMIC DNA]</scope>
    <source>
        <strain evidence="3">Cep018-CH2</strain>
    </source>
</reference>
<dbReference type="EMBL" id="SBHS01000007">
    <property type="protein sequence ID" value="TWU75642.1"/>
    <property type="molecule type" value="Genomic_DNA"/>
</dbReference>
<dbReference type="AlphaFoldDB" id="A0A5C6GD08"/>
<name>A0A5C6GD08_METRR</name>
<protein>
    <submittedName>
        <fullName evidence="2">Uncharacterized protein</fullName>
    </submittedName>
</protein>
<gene>
    <name evidence="2" type="ORF">ED733_007085</name>
</gene>
<organism evidence="2 3">
    <name type="scientific">Metarhizium rileyi (strain RCEF 4871)</name>
    <name type="common">Nomuraea rileyi</name>
    <dbReference type="NCBI Taxonomy" id="1649241"/>
    <lineage>
        <taxon>Eukaryota</taxon>
        <taxon>Fungi</taxon>
        <taxon>Dikarya</taxon>
        <taxon>Ascomycota</taxon>
        <taxon>Pezizomycotina</taxon>
        <taxon>Sordariomycetes</taxon>
        <taxon>Hypocreomycetidae</taxon>
        <taxon>Hypocreales</taxon>
        <taxon>Clavicipitaceae</taxon>
        <taxon>Metarhizium</taxon>
    </lineage>
</organism>